<evidence type="ECO:0000256" key="1">
    <source>
        <dbReference type="SAM" id="MobiDB-lite"/>
    </source>
</evidence>
<name>A0A4Q4Z9U6_9ACTN</name>
<proteinExistence type="predicted"/>
<dbReference type="AlphaFoldDB" id="A0A4Q4Z9U6"/>
<gene>
    <name evidence="2" type="ORF">EKO23_16110</name>
</gene>
<dbReference type="OrthoDB" id="3732531at2"/>
<dbReference type="RefSeq" id="WP_134719110.1">
    <property type="nucleotide sequence ID" value="NZ_SDKM01000024.1"/>
</dbReference>
<keyword evidence="3" id="KW-1185">Reference proteome</keyword>
<organism evidence="2 3">
    <name type="scientific">Nocardioides guangzhouensis</name>
    <dbReference type="NCBI Taxonomy" id="2497878"/>
    <lineage>
        <taxon>Bacteria</taxon>
        <taxon>Bacillati</taxon>
        <taxon>Actinomycetota</taxon>
        <taxon>Actinomycetes</taxon>
        <taxon>Propionibacteriales</taxon>
        <taxon>Nocardioidaceae</taxon>
        <taxon>Nocardioides</taxon>
    </lineage>
</organism>
<sequence>MNTHAEYRRHSYRPPEHPRPAEAVEPTAIELARHRDPSLGPEQSAHAQAQKRIAWVRPTELGSYLGPMVGRGIALQTEFVRRARRTPATTTRTLRHHGPDRSAPAVSQEGLGL</sequence>
<dbReference type="EMBL" id="SDKM01000024">
    <property type="protein sequence ID" value="RYP84358.1"/>
    <property type="molecule type" value="Genomic_DNA"/>
</dbReference>
<comment type="caution">
    <text evidence="2">The sequence shown here is derived from an EMBL/GenBank/DDBJ whole genome shotgun (WGS) entry which is preliminary data.</text>
</comment>
<protein>
    <submittedName>
        <fullName evidence="2">Uncharacterized protein</fullName>
    </submittedName>
</protein>
<reference evidence="2 3" key="1">
    <citation type="submission" date="2019-01" db="EMBL/GenBank/DDBJ databases">
        <title>Nocardioides guangzhouensis sp. nov., an actinobacterium isolated from soil.</title>
        <authorList>
            <person name="Fu Y."/>
            <person name="Cai Y."/>
            <person name="Lin Z."/>
            <person name="Chen P."/>
        </authorList>
    </citation>
    <scope>NUCLEOTIDE SEQUENCE [LARGE SCALE GENOMIC DNA]</scope>
    <source>
        <strain evidence="2 3">130</strain>
    </source>
</reference>
<evidence type="ECO:0000313" key="3">
    <source>
        <dbReference type="Proteomes" id="UP000295198"/>
    </source>
</evidence>
<accession>A0A4Q4Z9U6</accession>
<feature type="region of interest" description="Disordered" evidence="1">
    <location>
        <begin position="82"/>
        <end position="113"/>
    </location>
</feature>
<feature type="region of interest" description="Disordered" evidence="1">
    <location>
        <begin position="1"/>
        <end position="22"/>
    </location>
</feature>
<evidence type="ECO:0000313" key="2">
    <source>
        <dbReference type="EMBL" id="RYP84358.1"/>
    </source>
</evidence>
<dbReference type="Proteomes" id="UP000295198">
    <property type="component" value="Unassembled WGS sequence"/>
</dbReference>